<sequence>MTRDGGWWRRALVLCGLVCTVAPVGICAPPVTHPQQWPAARSAGLIDPGSEARITELLRQMSLEEQVGQVIQTDIGGVTPEDLRRYPLGSILAGGDSGPHGDERAAPAVWLALAHEFRAVSVERRAGHTPIPVLFGIDAVHGHNNIAGAAIYPHNIGLGAAHDPQLLERIGAATAEEVAVTGIDWAFAPTLAVPQDVRWGRSYEGYAQDPQLVARYATAMVVGLQGPSSLNGKLQAGHVAATAKHFLGDGGTAQGEDQGDDQINEEELIARHAQGYPAAIDAGVLTVMASYSSWQGQKMHGNRALLTEVLKGRMGFAGFVVGDWNAHAQLSGCKPGRCAAAFNAGVDMFMAPYAWKELYASTLAQVRSGEISRERLEDAVRRILRVKMKLGLFESARPYEGRTELIGSGAHRALAREAVRKSLVLLKNDGVLPIPSGARVLVTGPGARDIGMQCGGWTISWQGTGNSNTDFPHAESIYDGIRSAVRAGGGTVVDDADPRPDVAVVVFGEQPYAETSGDRKLAVDNLRAPLGQLRALRKQGIPVVAVFLSGRPLWSNPEINASNAFVAAWLPGTEGGGVADVLVGDASGRARTDFTGRLSFVWPATVFPAMPGSPKGAILFPLEYGSSYAHPAPVAHLSENPAPR</sequence>
<dbReference type="InterPro" id="IPR036962">
    <property type="entry name" value="Glyco_hydro_3_N_sf"/>
</dbReference>
<evidence type="ECO:0000313" key="5">
    <source>
        <dbReference type="Proteomes" id="UP000318509"/>
    </source>
</evidence>
<proteinExistence type="predicted"/>
<dbReference type="InterPro" id="IPR002772">
    <property type="entry name" value="Glyco_hydro_3_C"/>
</dbReference>
<name>A0A537K6Y2_9BACT</name>
<keyword evidence="1 4" id="KW-0378">Hydrolase</keyword>
<dbReference type="InterPro" id="IPR017853">
    <property type="entry name" value="GH"/>
</dbReference>
<dbReference type="PANTHER" id="PTHR30620:SF77">
    <property type="entry name" value="LYSOSOMAL BETA GLUCOSIDASE-LIKE"/>
    <property type="match status" value="1"/>
</dbReference>
<dbReference type="Gene3D" id="3.40.50.1700">
    <property type="entry name" value="Glycoside hydrolase family 3 C-terminal domain"/>
    <property type="match status" value="1"/>
</dbReference>
<dbReference type="InterPro" id="IPR051915">
    <property type="entry name" value="Cellulose_Degrad_GH3"/>
</dbReference>
<evidence type="ECO:0000259" key="3">
    <source>
        <dbReference type="Pfam" id="PF01915"/>
    </source>
</evidence>
<feature type="domain" description="Glycoside hydrolase family 3 N-terminal" evidence="2">
    <location>
        <begin position="63"/>
        <end position="386"/>
    </location>
</feature>
<dbReference type="GO" id="GO:0008422">
    <property type="term" value="F:beta-glucosidase activity"/>
    <property type="evidence" value="ECO:0007669"/>
    <property type="project" value="TreeGrafter"/>
</dbReference>
<dbReference type="InterPro" id="IPR001764">
    <property type="entry name" value="Glyco_hydro_3_N"/>
</dbReference>
<dbReference type="EMBL" id="VBAK01000090">
    <property type="protein sequence ID" value="TMI91538.1"/>
    <property type="molecule type" value="Genomic_DNA"/>
</dbReference>
<dbReference type="Pfam" id="PF01915">
    <property type="entry name" value="Glyco_hydro_3_C"/>
    <property type="match status" value="1"/>
</dbReference>
<protein>
    <submittedName>
        <fullName evidence="4">Glycoside hydrolase family 3 protein</fullName>
    </submittedName>
</protein>
<dbReference type="PRINTS" id="PR00133">
    <property type="entry name" value="GLHYDRLASE3"/>
</dbReference>
<dbReference type="Pfam" id="PF00933">
    <property type="entry name" value="Glyco_hydro_3"/>
    <property type="match status" value="1"/>
</dbReference>
<evidence type="ECO:0000259" key="2">
    <source>
        <dbReference type="Pfam" id="PF00933"/>
    </source>
</evidence>
<dbReference type="SUPFAM" id="SSF52279">
    <property type="entry name" value="Beta-D-glucan exohydrolase, C-terminal domain"/>
    <property type="match status" value="1"/>
</dbReference>
<comment type="caution">
    <text evidence="4">The sequence shown here is derived from an EMBL/GenBank/DDBJ whole genome shotgun (WGS) entry which is preliminary data.</text>
</comment>
<dbReference type="SUPFAM" id="SSF51445">
    <property type="entry name" value="(Trans)glycosidases"/>
    <property type="match status" value="1"/>
</dbReference>
<accession>A0A537K6Y2</accession>
<reference evidence="4 5" key="1">
    <citation type="journal article" date="2019" name="Nat. Microbiol.">
        <title>Mediterranean grassland soil C-N compound turnover is dependent on rainfall and depth, and is mediated by genomically divergent microorganisms.</title>
        <authorList>
            <person name="Diamond S."/>
            <person name="Andeer P.F."/>
            <person name="Li Z."/>
            <person name="Crits-Christoph A."/>
            <person name="Burstein D."/>
            <person name="Anantharaman K."/>
            <person name="Lane K.R."/>
            <person name="Thomas B.C."/>
            <person name="Pan C."/>
            <person name="Northen T.R."/>
            <person name="Banfield J.F."/>
        </authorList>
    </citation>
    <scope>NUCLEOTIDE SEQUENCE [LARGE SCALE GENOMIC DNA]</scope>
    <source>
        <strain evidence="4">NP_3</strain>
    </source>
</reference>
<evidence type="ECO:0000313" key="4">
    <source>
        <dbReference type="EMBL" id="TMI91538.1"/>
    </source>
</evidence>
<dbReference type="GO" id="GO:0009251">
    <property type="term" value="P:glucan catabolic process"/>
    <property type="evidence" value="ECO:0007669"/>
    <property type="project" value="TreeGrafter"/>
</dbReference>
<feature type="domain" description="Glycoside hydrolase family 3 C-terminal" evidence="3">
    <location>
        <begin position="423"/>
        <end position="628"/>
    </location>
</feature>
<dbReference type="AlphaFoldDB" id="A0A537K6Y2"/>
<gene>
    <name evidence="4" type="ORF">E6H00_03790</name>
</gene>
<dbReference type="Proteomes" id="UP000318509">
    <property type="component" value="Unassembled WGS sequence"/>
</dbReference>
<dbReference type="InterPro" id="IPR036881">
    <property type="entry name" value="Glyco_hydro_3_C_sf"/>
</dbReference>
<dbReference type="Gene3D" id="3.20.20.300">
    <property type="entry name" value="Glycoside hydrolase, family 3, N-terminal domain"/>
    <property type="match status" value="1"/>
</dbReference>
<evidence type="ECO:0000256" key="1">
    <source>
        <dbReference type="ARBA" id="ARBA00022801"/>
    </source>
</evidence>
<dbReference type="PANTHER" id="PTHR30620">
    <property type="entry name" value="PERIPLASMIC BETA-GLUCOSIDASE-RELATED"/>
    <property type="match status" value="1"/>
</dbReference>
<organism evidence="4 5">
    <name type="scientific">Candidatus Segetimicrobium genomatis</name>
    <dbReference type="NCBI Taxonomy" id="2569760"/>
    <lineage>
        <taxon>Bacteria</taxon>
        <taxon>Bacillati</taxon>
        <taxon>Candidatus Sysuimicrobiota</taxon>
        <taxon>Candidatus Sysuimicrobiia</taxon>
        <taxon>Candidatus Sysuimicrobiales</taxon>
        <taxon>Candidatus Segetimicrobiaceae</taxon>
        <taxon>Candidatus Segetimicrobium</taxon>
    </lineage>
</organism>